<dbReference type="InParanoid" id="A0A6I9TR06"/>
<dbReference type="Pfam" id="PF00190">
    <property type="entry name" value="Cupin_1"/>
    <property type="match status" value="2"/>
</dbReference>
<evidence type="ECO:0000313" key="6">
    <source>
        <dbReference type="Proteomes" id="UP000504604"/>
    </source>
</evidence>
<dbReference type="Proteomes" id="UP000504604">
    <property type="component" value="Linkage group LG8"/>
</dbReference>
<dbReference type="OrthoDB" id="735591at2759"/>
<dbReference type="InterPro" id="IPR050253">
    <property type="entry name" value="Seed_Storage-Functional"/>
</dbReference>
<protein>
    <submittedName>
        <fullName evidence="7">Glutelin type-B 2-like</fullName>
    </submittedName>
</protein>
<dbReference type="RefSeq" id="XP_011088121.2">
    <property type="nucleotide sequence ID" value="XM_011089819.2"/>
</dbReference>
<reference evidence="7" key="1">
    <citation type="submission" date="2025-08" db="UniProtKB">
        <authorList>
            <consortium name="RefSeq"/>
        </authorList>
    </citation>
    <scope>IDENTIFICATION</scope>
</reference>
<accession>A0A6I9TR06</accession>
<comment type="similarity">
    <text evidence="1">Belongs to the 11S seed storage protein (globulins) family.</text>
</comment>
<keyword evidence="3" id="KW-0708">Seed storage protein</keyword>
<evidence type="ECO:0000313" key="7">
    <source>
        <dbReference type="RefSeq" id="XP_011088121.2"/>
    </source>
</evidence>
<keyword evidence="4" id="KW-1015">Disulfide bond</keyword>
<keyword evidence="2" id="KW-0758">Storage protein</keyword>
<dbReference type="InterPro" id="IPR006045">
    <property type="entry name" value="Cupin_1"/>
</dbReference>
<dbReference type="SUPFAM" id="SSF51182">
    <property type="entry name" value="RmlC-like cupins"/>
    <property type="match status" value="1"/>
</dbReference>
<name>A0A6I9TR06_SESIN</name>
<dbReference type="PRINTS" id="PR00439">
    <property type="entry name" value="11SGLOBULIN"/>
</dbReference>
<dbReference type="InterPro" id="IPR006044">
    <property type="entry name" value="11S_seedstore_pln"/>
</dbReference>
<evidence type="ECO:0000256" key="3">
    <source>
        <dbReference type="ARBA" id="ARBA00023129"/>
    </source>
</evidence>
<dbReference type="GO" id="GO:0045735">
    <property type="term" value="F:nutrient reservoir activity"/>
    <property type="evidence" value="ECO:0007669"/>
    <property type="project" value="UniProtKB-KW"/>
</dbReference>
<sequence length="349" mass="37808">MELDLSPQVADSTVYEGEEGGYYAWTPAKSPAILHASLAAGKLVLRPRTFALPHYAAAYKIGYVVQGTCTVGLIFPNDPQEKILIINQGGVIPVSMGAISWWFNGGDSDITIIFLGESSQSYNPGQFDYFFQTGSLGALAGFSTELISKIYCLNESDSKKLANSQTNALLVKIGEEINMPRQSNCETKDYVFYFDDLISSGVNGSTSGVNHAELTAKNFPFLDKIGLSASLVRLEPNSVLDPYYSTDGSHQIIYVTKGSGRIQIVGLNGNQVLDARVQKDHALVVPKFFAATQLAGEHGMEYFCVFTSPRPIQGQLAGNKSAWKALSLPVLQAALNVSPELAKLFKSKI</sequence>
<feature type="domain" description="Cupin type-1" evidence="5">
    <location>
        <begin position="3"/>
        <end position="159"/>
    </location>
</feature>
<dbReference type="PANTHER" id="PTHR31189">
    <property type="entry name" value="OS03G0336100 PROTEIN-RELATED"/>
    <property type="match status" value="1"/>
</dbReference>
<proteinExistence type="inferred from homology"/>
<dbReference type="CDD" id="cd02243">
    <property type="entry name" value="cupin_11S_legumin_C"/>
    <property type="match status" value="1"/>
</dbReference>
<evidence type="ECO:0000256" key="1">
    <source>
        <dbReference type="ARBA" id="ARBA00007178"/>
    </source>
</evidence>
<evidence type="ECO:0000256" key="2">
    <source>
        <dbReference type="ARBA" id="ARBA00022761"/>
    </source>
</evidence>
<evidence type="ECO:0000256" key="4">
    <source>
        <dbReference type="ARBA" id="ARBA00023157"/>
    </source>
</evidence>
<keyword evidence="6" id="KW-1185">Reference proteome</keyword>
<dbReference type="KEGG" id="sind:105169427"/>
<dbReference type="PANTHER" id="PTHR31189:SF45">
    <property type="entry name" value="OS09G0552500 PROTEIN"/>
    <property type="match status" value="1"/>
</dbReference>
<evidence type="ECO:0000259" key="5">
    <source>
        <dbReference type="SMART" id="SM00835"/>
    </source>
</evidence>
<dbReference type="CDD" id="cd02242">
    <property type="entry name" value="cupin_11S_legumin_N"/>
    <property type="match status" value="1"/>
</dbReference>
<dbReference type="Gene3D" id="2.60.120.10">
    <property type="entry name" value="Jelly Rolls"/>
    <property type="match status" value="2"/>
</dbReference>
<dbReference type="InterPro" id="IPR011051">
    <property type="entry name" value="RmlC_Cupin_sf"/>
</dbReference>
<feature type="domain" description="Cupin type-1" evidence="5">
    <location>
        <begin position="200"/>
        <end position="343"/>
    </location>
</feature>
<dbReference type="InterPro" id="IPR014710">
    <property type="entry name" value="RmlC-like_jellyroll"/>
</dbReference>
<dbReference type="AlphaFoldDB" id="A0A6I9TR06"/>
<dbReference type="GeneID" id="105169427"/>
<dbReference type="SMART" id="SM00835">
    <property type="entry name" value="Cupin_1"/>
    <property type="match status" value="2"/>
</dbReference>
<organism evidence="6 7">
    <name type="scientific">Sesamum indicum</name>
    <name type="common">Oriental sesame</name>
    <name type="synonym">Sesamum orientale</name>
    <dbReference type="NCBI Taxonomy" id="4182"/>
    <lineage>
        <taxon>Eukaryota</taxon>
        <taxon>Viridiplantae</taxon>
        <taxon>Streptophyta</taxon>
        <taxon>Embryophyta</taxon>
        <taxon>Tracheophyta</taxon>
        <taxon>Spermatophyta</taxon>
        <taxon>Magnoliopsida</taxon>
        <taxon>eudicotyledons</taxon>
        <taxon>Gunneridae</taxon>
        <taxon>Pentapetalae</taxon>
        <taxon>asterids</taxon>
        <taxon>lamiids</taxon>
        <taxon>Lamiales</taxon>
        <taxon>Pedaliaceae</taxon>
        <taxon>Sesamum</taxon>
    </lineage>
</organism>
<gene>
    <name evidence="7" type="primary">LOC105169427</name>
</gene>